<accession>A0A9P8Q1T2</accession>
<dbReference type="AlphaFoldDB" id="A0A9P8Q1T2"/>
<keyword evidence="2" id="KW-1185">Reference proteome</keyword>
<comment type="caution">
    <text evidence="1">The sequence shown here is derived from an EMBL/GenBank/DDBJ whole genome shotgun (WGS) entry which is preliminary data.</text>
</comment>
<evidence type="ECO:0000313" key="2">
    <source>
        <dbReference type="Proteomes" id="UP000774326"/>
    </source>
</evidence>
<protein>
    <submittedName>
        <fullName evidence="1">Uncharacterized protein</fullName>
    </submittedName>
</protein>
<evidence type="ECO:0000313" key="1">
    <source>
        <dbReference type="EMBL" id="KAH3682433.1"/>
    </source>
</evidence>
<organism evidence="1 2">
    <name type="scientific">Wickerhamomyces pijperi</name>
    <name type="common">Yeast</name>
    <name type="synonym">Pichia pijperi</name>
    <dbReference type="NCBI Taxonomy" id="599730"/>
    <lineage>
        <taxon>Eukaryota</taxon>
        <taxon>Fungi</taxon>
        <taxon>Dikarya</taxon>
        <taxon>Ascomycota</taxon>
        <taxon>Saccharomycotina</taxon>
        <taxon>Saccharomycetes</taxon>
        <taxon>Phaffomycetales</taxon>
        <taxon>Wickerhamomycetaceae</taxon>
        <taxon>Wickerhamomyces</taxon>
    </lineage>
</organism>
<dbReference type="Proteomes" id="UP000774326">
    <property type="component" value="Unassembled WGS sequence"/>
</dbReference>
<proteinExistence type="predicted"/>
<reference evidence="1" key="1">
    <citation type="journal article" date="2021" name="Open Biol.">
        <title>Shared evolutionary footprints suggest mitochondrial oxidative damage underlies multiple complex I losses in fungi.</title>
        <authorList>
            <person name="Schikora-Tamarit M.A."/>
            <person name="Marcet-Houben M."/>
            <person name="Nosek J."/>
            <person name="Gabaldon T."/>
        </authorList>
    </citation>
    <scope>NUCLEOTIDE SEQUENCE</scope>
    <source>
        <strain evidence="1">CBS2887</strain>
    </source>
</reference>
<reference evidence="1" key="2">
    <citation type="submission" date="2021-01" db="EMBL/GenBank/DDBJ databases">
        <authorList>
            <person name="Schikora-Tamarit M.A."/>
        </authorList>
    </citation>
    <scope>NUCLEOTIDE SEQUENCE</scope>
    <source>
        <strain evidence="1">CBS2887</strain>
    </source>
</reference>
<sequence length="168" mass="18882">MVNESMLLDPVNFPQRLLTPENIPVGEFLKLILVLAAVPVALEPNSLWMICFPCLIKLSLFVESERSSSSDSIRSAKYSQEIHFFILSNTLKAANNTGMIISLGSTLLRNPPNIEELIITPRKESNCDWILSFCRKLKKLKDKGMVNLLAYIVKKTTLTGLDCLGNKW</sequence>
<name>A0A9P8Q1T2_WICPI</name>
<gene>
    <name evidence="1" type="ORF">WICPIJ_006619</name>
</gene>
<dbReference type="EMBL" id="JAEUBG010003692">
    <property type="protein sequence ID" value="KAH3682433.1"/>
    <property type="molecule type" value="Genomic_DNA"/>
</dbReference>